<feature type="region of interest" description="Disordered" evidence="1">
    <location>
        <begin position="108"/>
        <end position="134"/>
    </location>
</feature>
<accession>A0A835SVP4</accession>
<comment type="caution">
    <text evidence="2">The sequence shown here is derived from an EMBL/GenBank/DDBJ whole genome shotgun (WGS) entry which is preliminary data.</text>
</comment>
<sequence length="193" mass="19950">MFRPQARLCGALEPARALARPRGLALALARRQPSAVPSAPPVPGRRPAACHHPPSLDAALAHANCPLKPEVLTSAAAAAAAGETWQLASGCCAGAGAGLAWMQQQQQQQQQQGRQQQQQGAAQPAAAGFRPGEDEAEAGRLAALEHVLPLRLAAAAAAAKEAAEGGYFEYVYDAASDWRRAVLLALIRGGGTQ</sequence>
<dbReference type="AlphaFoldDB" id="A0A835SVP4"/>
<organism evidence="2 3">
    <name type="scientific">Chlamydomonas schloesseri</name>
    <dbReference type="NCBI Taxonomy" id="2026947"/>
    <lineage>
        <taxon>Eukaryota</taxon>
        <taxon>Viridiplantae</taxon>
        <taxon>Chlorophyta</taxon>
        <taxon>core chlorophytes</taxon>
        <taxon>Chlorophyceae</taxon>
        <taxon>CS clade</taxon>
        <taxon>Chlamydomonadales</taxon>
        <taxon>Chlamydomonadaceae</taxon>
        <taxon>Chlamydomonas</taxon>
    </lineage>
</organism>
<evidence type="ECO:0000313" key="2">
    <source>
        <dbReference type="EMBL" id="KAG2426726.1"/>
    </source>
</evidence>
<reference evidence="2" key="1">
    <citation type="journal article" date="2020" name="bioRxiv">
        <title>Comparative genomics of Chlamydomonas.</title>
        <authorList>
            <person name="Craig R.J."/>
            <person name="Hasan A.R."/>
            <person name="Ness R.W."/>
            <person name="Keightley P.D."/>
        </authorList>
    </citation>
    <scope>NUCLEOTIDE SEQUENCE</scope>
    <source>
        <strain evidence="2">CCAP 11/173</strain>
    </source>
</reference>
<proteinExistence type="predicted"/>
<evidence type="ECO:0000256" key="1">
    <source>
        <dbReference type="SAM" id="MobiDB-lite"/>
    </source>
</evidence>
<evidence type="ECO:0000313" key="3">
    <source>
        <dbReference type="Proteomes" id="UP000613740"/>
    </source>
</evidence>
<name>A0A835SVP4_9CHLO</name>
<gene>
    <name evidence="2" type="ORF">HYH02_014766</name>
</gene>
<dbReference type="Proteomes" id="UP000613740">
    <property type="component" value="Unassembled WGS sequence"/>
</dbReference>
<feature type="compositionally biased region" description="Low complexity" evidence="1">
    <location>
        <begin position="108"/>
        <end position="128"/>
    </location>
</feature>
<protein>
    <submittedName>
        <fullName evidence="2">Uncharacterized protein</fullName>
    </submittedName>
</protein>
<dbReference type="EMBL" id="JAEHOD010000105">
    <property type="protein sequence ID" value="KAG2426726.1"/>
    <property type="molecule type" value="Genomic_DNA"/>
</dbReference>
<keyword evidence="3" id="KW-1185">Reference proteome</keyword>